<keyword evidence="5" id="KW-0436">Ligase</keyword>
<dbReference type="KEGG" id="salw:CP975_33350"/>
<dbReference type="GO" id="GO:0016020">
    <property type="term" value="C:membrane"/>
    <property type="evidence" value="ECO:0007669"/>
    <property type="project" value="TreeGrafter"/>
</dbReference>
<protein>
    <submittedName>
        <fullName evidence="5">Long-chain fatty acid--CoA ligase</fullName>
    </submittedName>
</protein>
<proteinExistence type="predicted"/>
<evidence type="ECO:0000256" key="2">
    <source>
        <dbReference type="ARBA" id="ARBA00022840"/>
    </source>
</evidence>
<reference evidence="5 6" key="1">
    <citation type="submission" date="2017-09" db="EMBL/GenBank/DDBJ databases">
        <authorList>
            <person name="Lee N."/>
            <person name="Cho B.-K."/>
        </authorList>
    </citation>
    <scope>NUCLEOTIDE SEQUENCE [LARGE SCALE GENOMIC DNA]</scope>
    <source>
        <strain evidence="5 6">ATCC 12461</strain>
    </source>
</reference>
<dbReference type="Gene3D" id="3.40.50.12780">
    <property type="entry name" value="N-terminal domain of ligase-like"/>
    <property type="match status" value="1"/>
</dbReference>
<dbReference type="InterPro" id="IPR042099">
    <property type="entry name" value="ANL_N_sf"/>
</dbReference>
<dbReference type="SUPFAM" id="SSF56801">
    <property type="entry name" value="Acetyl-CoA synthetase-like"/>
    <property type="match status" value="1"/>
</dbReference>
<dbReference type="PANTHER" id="PTHR43272">
    <property type="entry name" value="LONG-CHAIN-FATTY-ACID--COA LIGASE"/>
    <property type="match status" value="1"/>
</dbReference>
<gene>
    <name evidence="5" type="ORF">CP975_33350</name>
</gene>
<dbReference type="GO" id="GO:0004467">
    <property type="term" value="F:long-chain fatty acid-CoA ligase activity"/>
    <property type="evidence" value="ECO:0007669"/>
    <property type="project" value="TreeGrafter"/>
</dbReference>
<keyword evidence="6" id="KW-1185">Reference proteome</keyword>
<dbReference type="PANTHER" id="PTHR43272:SF33">
    <property type="entry name" value="AMP-BINDING DOMAIN-CONTAINING PROTEIN-RELATED"/>
    <property type="match status" value="1"/>
</dbReference>
<evidence type="ECO:0000313" key="6">
    <source>
        <dbReference type="Proteomes" id="UP000326553"/>
    </source>
</evidence>
<accession>A0A5J6HQG9</accession>
<organism evidence="5 6">
    <name type="scientific">Streptomyces alboniger</name>
    <dbReference type="NCBI Taxonomy" id="132473"/>
    <lineage>
        <taxon>Bacteria</taxon>
        <taxon>Bacillati</taxon>
        <taxon>Actinomycetota</taxon>
        <taxon>Actinomycetes</taxon>
        <taxon>Kitasatosporales</taxon>
        <taxon>Streptomycetaceae</taxon>
        <taxon>Streptomyces</taxon>
        <taxon>Streptomyces aurantiacus group</taxon>
    </lineage>
</organism>
<dbReference type="AlphaFoldDB" id="A0A5J6HQG9"/>
<dbReference type="OrthoDB" id="9803968at2"/>
<evidence type="ECO:0000256" key="1">
    <source>
        <dbReference type="ARBA" id="ARBA00022741"/>
    </source>
</evidence>
<dbReference type="EMBL" id="CP023695">
    <property type="protein sequence ID" value="QEV21758.1"/>
    <property type="molecule type" value="Genomic_DNA"/>
</dbReference>
<sequence>MESGLSARRPAGPGGLVTGADMTDSDMTGTHSRTEGWQTLAGLARRGAERRPTVAAVRWRDGEGVWRTRSYADAWRESEEIARGLMALGLRPGDRVAIQSALRPEWSFTLLGAAASGLVLVSLLPTTVPEEITHVMNDSGATVLICEDADQWAKVTAVRPRLPALRHIVLIDAPDGADGVMTLAELRALGREQIPSAALRRREDAVRPDDLLVIIYTSGTTGPKKGCALSHGNYVSVLRAHPAPPPQPADAPPGLSNGTLYVVTGPHTIALLMQLLTWWSGYTLAYFSGGSPERMLREIRETTPKILPLVPLVLERIYSAVLGSRPEGERRRLVEQARLGLQVRERRARGESLPAELGRWFDEAEAGVFAEVRAHFGGRVRRVTVSGAAVSQDLLAFFLGCGVPVVECYGMTETAAAVTSNSPDDYRLGTVGRPLPGVEVDIAPDGEVLVRGGNVFCGYWGYDEGRFGAVRDGWLHTGDLGEIDEDGRLRLLGRKKEVIQLSHGMAVTPHPLERQLRASPLISHAVLYGESRPHLVALLTLDERHASAWAAERGLPTDLGALVRRPELLRELDGVVARANSRLQEYYRAKAFTVLDRDLSVGTGELTISLKVARPVVYALHRERFEALYD</sequence>
<dbReference type="Pfam" id="PF00501">
    <property type="entry name" value="AMP-binding"/>
    <property type="match status" value="1"/>
</dbReference>
<evidence type="ECO:0000259" key="4">
    <source>
        <dbReference type="Pfam" id="PF00501"/>
    </source>
</evidence>
<name>A0A5J6HQG9_STRAD</name>
<evidence type="ECO:0000256" key="3">
    <source>
        <dbReference type="SAM" id="MobiDB-lite"/>
    </source>
</evidence>
<dbReference type="Proteomes" id="UP000326553">
    <property type="component" value="Chromosome"/>
</dbReference>
<feature type="region of interest" description="Disordered" evidence="3">
    <location>
        <begin position="1"/>
        <end position="34"/>
    </location>
</feature>
<keyword evidence="1" id="KW-0547">Nucleotide-binding</keyword>
<feature type="compositionally biased region" description="Polar residues" evidence="3">
    <location>
        <begin position="25"/>
        <end position="34"/>
    </location>
</feature>
<keyword evidence="2" id="KW-0067">ATP-binding</keyword>
<dbReference type="InterPro" id="IPR000873">
    <property type="entry name" value="AMP-dep_synth/lig_dom"/>
</dbReference>
<dbReference type="GO" id="GO:0005524">
    <property type="term" value="F:ATP binding"/>
    <property type="evidence" value="ECO:0007669"/>
    <property type="project" value="UniProtKB-KW"/>
</dbReference>
<evidence type="ECO:0000313" key="5">
    <source>
        <dbReference type="EMBL" id="QEV21758.1"/>
    </source>
</evidence>
<dbReference type="Pfam" id="PF23562">
    <property type="entry name" value="AMP-binding_C_3"/>
    <property type="match status" value="1"/>
</dbReference>
<feature type="domain" description="AMP-dependent synthetase/ligase" evidence="4">
    <location>
        <begin position="46"/>
        <end position="460"/>
    </location>
</feature>